<feature type="compositionally biased region" description="Pro residues" evidence="2">
    <location>
        <begin position="325"/>
        <end position="347"/>
    </location>
</feature>
<keyword evidence="3" id="KW-1133">Transmembrane helix</keyword>
<dbReference type="PANTHER" id="PTHR45702">
    <property type="entry name" value="ADAM10/ADAM17 METALLOPEPTIDASE FAMILY MEMBER"/>
    <property type="match status" value="1"/>
</dbReference>
<dbReference type="AlphaFoldDB" id="A0A8J2JHI7"/>
<dbReference type="OrthoDB" id="2149267at2759"/>
<reference evidence="5" key="1">
    <citation type="submission" date="2021-06" db="EMBL/GenBank/DDBJ databases">
        <authorList>
            <person name="Hodson N. C."/>
            <person name="Mongue J. A."/>
            <person name="Jaron S. K."/>
        </authorList>
    </citation>
    <scope>NUCLEOTIDE SEQUENCE</scope>
</reference>
<feature type="compositionally biased region" description="Basic and acidic residues" evidence="2">
    <location>
        <begin position="384"/>
        <end position="393"/>
    </location>
</feature>
<dbReference type="PROSITE" id="PS50214">
    <property type="entry name" value="DISINTEGRIN_2"/>
    <property type="match status" value="1"/>
</dbReference>
<keyword evidence="6" id="KW-1185">Reference proteome</keyword>
<comment type="caution">
    <text evidence="1">Lacks conserved residue(s) required for the propagation of feature annotation.</text>
</comment>
<dbReference type="GO" id="GO:0006509">
    <property type="term" value="P:membrane protein ectodomain proteolysis"/>
    <property type="evidence" value="ECO:0007669"/>
    <property type="project" value="TreeGrafter"/>
</dbReference>
<comment type="caution">
    <text evidence="5">The sequence shown here is derived from an EMBL/GenBank/DDBJ whole genome shotgun (WGS) entry which is preliminary data.</text>
</comment>
<dbReference type="InterPro" id="IPR001762">
    <property type="entry name" value="Disintegrin_dom"/>
</dbReference>
<feature type="transmembrane region" description="Helical" evidence="3">
    <location>
        <begin position="237"/>
        <end position="260"/>
    </location>
</feature>
<dbReference type="GO" id="GO:0005886">
    <property type="term" value="C:plasma membrane"/>
    <property type="evidence" value="ECO:0007669"/>
    <property type="project" value="TreeGrafter"/>
</dbReference>
<dbReference type="Pfam" id="PF21299">
    <property type="entry name" value="ADAM10_Cys-rich"/>
    <property type="match status" value="1"/>
</dbReference>
<keyword evidence="3" id="KW-0812">Transmembrane</keyword>
<feature type="compositionally biased region" description="Low complexity" evidence="2">
    <location>
        <begin position="364"/>
        <end position="377"/>
    </location>
</feature>
<dbReference type="Pfam" id="PF00200">
    <property type="entry name" value="Disintegrin"/>
    <property type="match status" value="1"/>
</dbReference>
<dbReference type="InterPro" id="IPR049038">
    <property type="entry name" value="ADAM10_Cys-rich"/>
</dbReference>
<dbReference type="GO" id="GO:0004222">
    <property type="term" value="F:metalloendopeptidase activity"/>
    <property type="evidence" value="ECO:0007669"/>
    <property type="project" value="TreeGrafter"/>
</dbReference>
<organism evidence="5 6">
    <name type="scientific">Allacma fusca</name>
    <dbReference type="NCBI Taxonomy" id="39272"/>
    <lineage>
        <taxon>Eukaryota</taxon>
        <taxon>Metazoa</taxon>
        <taxon>Ecdysozoa</taxon>
        <taxon>Arthropoda</taxon>
        <taxon>Hexapoda</taxon>
        <taxon>Collembola</taxon>
        <taxon>Symphypleona</taxon>
        <taxon>Sminthuridae</taxon>
        <taxon>Allacma</taxon>
    </lineage>
</organism>
<evidence type="ECO:0000313" key="5">
    <source>
        <dbReference type="EMBL" id="CAG7718912.1"/>
    </source>
</evidence>
<evidence type="ECO:0000256" key="3">
    <source>
        <dbReference type="SAM" id="Phobius"/>
    </source>
</evidence>
<dbReference type="EMBL" id="CAJVCH010057119">
    <property type="protein sequence ID" value="CAG7718912.1"/>
    <property type="molecule type" value="Genomic_DNA"/>
</dbReference>
<feature type="non-terminal residue" evidence="5">
    <location>
        <position position="1"/>
    </location>
</feature>
<protein>
    <recommendedName>
        <fullName evidence="4">Disintegrin domain-containing protein</fullName>
    </recommendedName>
</protein>
<evidence type="ECO:0000259" key="4">
    <source>
        <dbReference type="PROSITE" id="PS50214"/>
    </source>
</evidence>
<feature type="region of interest" description="Disordered" evidence="2">
    <location>
        <begin position="264"/>
        <end position="393"/>
    </location>
</feature>
<name>A0A8J2JHI7_9HEXA</name>
<evidence type="ECO:0000256" key="1">
    <source>
        <dbReference type="PROSITE-ProRule" id="PRU00068"/>
    </source>
</evidence>
<feature type="compositionally biased region" description="Polar residues" evidence="2">
    <location>
        <begin position="294"/>
        <end position="309"/>
    </location>
</feature>
<accession>A0A8J2JHI7</accession>
<proteinExistence type="predicted"/>
<evidence type="ECO:0000256" key="2">
    <source>
        <dbReference type="SAM" id="MobiDB-lite"/>
    </source>
</evidence>
<gene>
    <name evidence="5" type="ORF">AFUS01_LOCUS8270</name>
</gene>
<sequence>HNCFIATNGTFCGNKIVEEGEECDCGYNDDECAEQCCYPRQIRDDVKNDNPEAQGCRRKRGAICSPSEGPCCKSTCTFTDFRDRSQCKTKTDCSEESFCNGTSAQCPAPKPKKELTPCNDGTQVCQTGECRGSICLKFGLRECFLSSSDKTVDKRKLCELACLDKTNRCRSTSELNLNGLPAGLSLRPGAPCDNFQGYCDVFLKCRAVDAEGPLARLKNLLFNKETLLNIAQWVTEYWWAVLLMGVGFIILMGLFIKCCAVHTPSSNPKKAPHRRIGDTLRRPINTLRRHRQSNYRQASSSSSNGTAHNHNIGAPPPYSASAGPGPGPGPGPVPGPGPSAPPRPPAGPHHGFGEGRGPNRHKGGSSNQGSSRSSGQNPYGGAFHKPDIRQHRV</sequence>
<dbReference type="InterPro" id="IPR051489">
    <property type="entry name" value="ADAM_Metalloproteinase"/>
</dbReference>
<evidence type="ECO:0000313" key="6">
    <source>
        <dbReference type="Proteomes" id="UP000708208"/>
    </source>
</evidence>
<dbReference type="SMART" id="SM00050">
    <property type="entry name" value="DISIN"/>
    <property type="match status" value="1"/>
</dbReference>
<dbReference type="GO" id="GO:0007219">
    <property type="term" value="P:Notch signaling pathway"/>
    <property type="evidence" value="ECO:0007669"/>
    <property type="project" value="TreeGrafter"/>
</dbReference>
<dbReference type="Proteomes" id="UP000708208">
    <property type="component" value="Unassembled WGS sequence"/>
</dbReference>
<dbReference type="PANTHER" id="PTHR45702:SF2">
    <property type="entry name" value="KUZBANIAN, ISOFORM A"/>
    <property type="match status" value="1"/>
</dbReference>
<feature type="domain" description="Disintegrin" evidence="4">
    <location>
        <begin position="9"/>
        <end position="114"/>
    </location>
</feature>
<keyword evidence="3" id="KW-0472">Membrane</keyword>